<evidence type="ECO:0000256" key="2">
    <source>
        <dbReference type="PROSITE-ProRule" id="PRU00176"/>
    </source>
</evidence>
<feature type="domain" description="RRM" evidence="4">
    <location>
        <begin position="7"/>
        <end position="83"/>
    </location>
</feature>
<accession>A0A1W0A742</accession>
<gene>
    <name evidence="5" type="ORF">THRCLA_01845</name>
</gene>
<feature type="domain" description="RRM" evidence="4">
    <location>
        <begin position="241"/>
        <end position="313"/>
    </location>
</feature>
<keyword evidence="6" id="KW-1185">Reference proteome</keyword>
<reference evidence="5 6" key="1">
    <citation type="journal article" date="2014" name="Genome Biol. Evol.">
        <title>The secreted proteins of Achlya hypogyna and Thraustotheca clavata identify the ancestral oomycete secretome and reveal gene acquisitions by horizontal gene transfer.</title>
        <authorList>
            <person name="Misner I."/>
            <person name="Blouin N."/>
            <person name="Leonard G."/>
            <person name="Richards T.A."/>
            <person name="Lane C.E."/>
        </authorList>
    </citation>
    <scope>NUCLEOTIDE SEQUENCE [LARGE SCALE GENOMIC DNA]</scope>
    <source>
        <strain evidence="5 6">ATCC 34112</strain>
    </source>
</reference>
<keyword evidence="1 2" id="KW-0694">RNA-binding</keyword>
<dbReference type="STRING" id="74557.A0A1W0A742"/>
<evidence type="ECO:0000313" key="6">
    <source>
        <dbReference type="Proteomes" id="UP000243217"/>
    </source>
</evidence>
<dbReference type="EMBL" id="JNBS01000374">
    <property type="protein sequence ID" value="OQS06096.1"/>
    <property type="molecule type" value="Genomic_DNA"/>
</dbReference>
<dbReference type="GO" id="GO:0003729">
    <property type="term" value="F:mRNA binding"/>
    <property type="evidence" value="ECO:0007669"/>
    <property type="project" value="TreeGrafter"/>
</dbReference>
<feature type="compositionally biased region" description="Polar residues" evidence="3">
    <location>
        <begin position="86"/>
        <end position="104"/>
    </location>
</feature>
<sequence length="571" mass="64186">MDFPAYSRLFVVCGRHMSTEALETLFAKHGELASVRIALDRSQKSRGFAFVQYTKASDAALAIEALHGQVIDGQLFKVSIAHASTPCNSNMTNKQSKNEQSATQHHGKRQRDDKNERHATQQNAKRCPKQIAPVETVQEDVDSIVSNLLQEMLDIVETNATKPIVKRKFLSIESNRIKQPKRAQEATRPIPISTKEPRKRKEDAMDVEASLRAQLKRANLNADTKCHEKKQLASAIVPPRSKLFVTSLYEYTHQELDAMFRVYGDFEYVKLVQCQGKLQTMAYVKYTKTSTALMVLESFMEDSSIITVSIAEEPKAQNRPKDIFPASRPVFNWLMVEYATSVSNTTLSDWVSVCPGMVFMDIQVSSDTKETKGIVCVKFASEDFAKLAINTLSLHQDIHSIQLIADPSRSYTKNDADLRAVESQFAHLMSTNPYIPPLYAQPSPYNFYPNDLPPAYPVHEYSLYASPPPPALFVPPLPKEEKSIWLHITSPTAFTANMIKEAVLPLEVRDVDVDGDESSRVFEASIMFADANEALLAIHTLTQPGSLYHVKLTQTPSLLRLNKKPKTNYLM</sequence>
<dbReference type="PROSITE" id="PS50102">
    <property type="entry name" value="RRM"/>
    <property type="match status" value="2"/>
</dbReference>
<dbReference type="Proteomes" id="UP000243217">
    <property type="component" value="Unassembled WGS sequence"/>
</dbReference>
<organism evidence="5 6">
    <name type="scientific">Thraustotheca clavata</name>
    <dbReference type="NCBI Taxonomy" id="74557"/>
    <lineage>
        <taxon>Eukaryota</taxon>
        <taxon>Sar</taxon>
        <taxon>Stramenopiles</taxon>
        <taxon>Oomycota</taxon>
        <taxon>Saprolegniomycetes</taxon>
        <taxon>Saprolegniales</taxon>
        <taxon>Achlyaceae</taxon>
        <taxon>Thraustotheca</taxon>
    </lineage>
</organism>
<dbReference type="Pfam" id="PF00076">
    <property type="entry name" value="RRM_1"/>
    <property type="match status" value="2"/>
</dbReference>
<evidence type="ECO:0000313" key="5">
    <source>
        <dbReference type="EMBL" id="OQS06096.1"/>
    </source>
</evidence>
<name>A0A1W0A742_9STRA</name>
<dbReference type="OrthoDB" id="78437at2759"/>
<dbReference type="PANTHER" id="PTHR48025">
    <property type="entry name" value="OS02G0815200 PROTEIN"/>
    <property type="match status" value="1"/>
</dbReference>
<feature type="region of interest" description="Disordered" evidence="3">
    <location>
        <begin position="86"/>
        <end position="133"/>
    </location>
</feature>
<dbReference type="PANTHER" id="PTHR48025:SF1">
    <property type="entry name" value="RRM DOMAIN-CONTAINING PROTEIN"/>
    <property type="match status" value="1"/>
</dbReference>
<comment type="caution">
    <text evidence="5">The sequence shown here is derived from an EMBL/GenBank/DDBJ whole genome shotgun (WGS) entry which is preliminary data.</text>
</comment>
<protein>
    <recommendedName>
        <fullName evidence="4">RRM domain-containing protein</fullName>
    </recommendedName>
</protein>
<evidence type="ECO:0000256" key="1">
    <source>
        <dbReference type="ARBA" id="ARBA00022884"/>
    </source>
</evidence>
<dbReference type="InterPro" id="IPR000504">
    <property type="entry name" value="RRM_dom"/>
</dbReference>
<dbReference type="AlphaFoldDB" id="A0A1W0A742"/>
<dbReference type="InterPro" id="IPR012677">
    <property type="entry name" value="Nucleotide-bd_a/b_plait_sf"/>
</dbReference>
<dbReference type="InterPro" id="IPR035979">
    <property type="entry name" value="RBD_domain_sf"/>
</dbReference>
<proteinExistence type="predicted"/>
<dbReference type="SUPFAM" id="SSF54928">
    <property type="entry name" value="RNA-binding domain, RBD"/>
    <property type="match status" value="2"/>
</dbReference>
<feature type="compositionally biased region" description="Basic and acidic residues" evidence="3">
    <location>
        <begin position="110"/>
        <end position="119"/>
    </location>
</feature>
<dbReference type="InterPro" id="IPR050502">
    <property type="entry name" value="Euk_RNA-bind_prot"/>
</dbReference>
<dbReference type="SMART" id="SM00360">
    <property type="entry name" value="RRM"/>
    <property type="match status" value="2"/>
</dbReference>
<dbReference type="Gene3D" id="3.30.70.330">
    <property type="match status" value="3"/>
</dbReference>
<evidence type="ECO:0000259" key="4">
    <source>
        <dbReference type="PROSITE" id="PS50102"/>
    </source>
</evidence>
<evidence type="ECO:0000256" key="3">
    <source>
        <dbReference type="SAM" id="MobiDB-lite"/>
    </source>
</evidence>